<evidence type="ECO:0000256" key="1">
    <source>
        <dbReference type="SAM" id="Phobius"/>
    </source>
</evidence>
<evidence type="ECO:0000313" key="2">
    <source>
        <dbReference type="EMBL" id="TCS77870.1"/>
    </source>
</evidence>
<dbReference type="Proteomes" id="UP000295726">
    <property type="component" value="Unassembled WGS sequence"/>
</dbReference>
<accession>A0A4R3K583</accession>
<keyword evidence="1" id="KW-1133">Transmembrane helix</keyword>
<evidence type="ECO:0000313" key="3">
    <source>
        <dbReference type="Proteomes" id="UP000295726"/>
    </source>
</evidence>
<feature type="transmembrane region" description="Helical" evidence="1">
    <location>
        <begin position="50"/>
        <end position="73"/>
    </location>
</feature>
<keyword evidence="1" id="KW-0472">Membrane</keyword>
<sequence length="93" mass="10413">MKKESCFRVFVKYSTLNVLGMLGLSCYILADTFFVARQLGSNGLTALNLAIPIYSFIHGSGLMIGMGEVPDILSGKVRERIMRQTRFSPMQYI</sequence>
<comment type="caution">
    <text evidence="2">The sequence shown here is derived from an EMBL/GenBank/DDBJ whole genome shotgun (WGS) entry which is preliminary data.</text>
</comment>
<name>A0A4R3K583_9FIRM</name>
<organism evidence="2 3">
    <name type="scientific">Muricomes intestini</name>
    <dbReference type="NCBI Taxonomy" id="1796634"/>
    <lineage>
        <taxon>Bacteria</taxon>
        <taxon>Bacillati</taxon>
        <taxon>Bacillota</taxon>
        <taxon>Clostridia</taxon>
        <taxon>Lachnospirales</taxon>
        <taxon>Lachnospiraceae</taxon>
        <taxon>Muricomes</taxon>
    </lineage>
</organism>
<dbReference type="AlphaFoldDB" id="A0A4R3K583"/>
<reference evidence="2 3" key="1">
    <citation type="submission" date="2019-03" db="EMBL/GenBank/DDBJ databases">
        <title>Genomic Encyclopedia of Type Strains, Phase IV (KMG-IV): sequencing the most valuable type-strain genomes for metagenomic binning, comparative biology and taxonomic classification.</title>
        <authorList>
            <person name="Goeker M."/>
        </authorList>
    </citation>
    <scope>NUCLEOTIDE SEQUENCE [LARGE SCALE GENOMIC DNA]</scope>
    <source>
        <strain evidence="2 3">DSM 29489</strain>
    </source>
</reference>
<keyword evidence="3" id="KW-1185">Reference proteome</keyword>
<gene>
    <name evidence="2" type="ORF">EDD59_11422</name>
</gene>
<feature type="transmembrane region" description="Helical" evidence="1">
    <location>
        <begin position="9"/>
        <end position="30"/>
    </location>
</feature>
<dbReference type="EMBL" id="SLZZ01000014">
    <property type="protein sequence ID" value="TCS77870.1"/>
    <property type="molecule type" value="Genomic_DNA"/>
</dbReference>
<protein>
    <recommendedName>
        <fullName evidence="4">MatE protein</fullName>
    </recommendedName>
</protein>
<keyword evidence="1" id="KW-0812">Transmembrane</keyword>
<proteinExistence type="predicted"/>
<dbReference type="PROSITE" id="PS51257">
    <property type="entry name" value="PROKAR_LIPOPROTEIN"/>
    <property type="match status" value="1"/>
</dbReference>
<evidence type="ECO:0008006" key="4">
    <source>
        <dbReference type="Google" id="ProtNLM"/>
    </source>
</evidence>